<evidence type="ECO:0000313" key="2">
    <source>
        <dbReference type="EMBL" id="TQV91813.1"/>
    </source>
</evidence>
<sequence length="67" mass="7120">MPTRRSRHTSFLLPSIPEAAPAAKAESGRTLPDAMPVDEDARSEMLAAKVLGEVEAHPGPSLTELLV</sequence>
<gene>
    <name evidence="2" type="ORF">IF1G_09398</name>
</gene>
<comment type="caution">
    <text evidence="2">The sequence shown here is derived from an EMBL/GenBank/DDBJ whole genome shotgun (WGS) entry which is preliminary data.</text>
</comment>
<feature type="region of interest" description="Disordered" evidence="1">
    <location>
        <begin position="1"/>
        <end position="31"/>
    </location>
</feature>
<evidence type="ECO:0000313" key="3">
    <source>
        <dbReference type="Proteomes" id="UP000315783"/>
    </source>
</evidence>
<evidence type="ECO:0000256" key="1">
    <source>
        <dbReference type="SAM" id="MobiDB-lite"/>
    </source>
</evidence>
<name>A0A545VPY0_9HYPO</name>
<accession>A0A545VPY0</accession>
<proteinExistence type="predicted"/>
<organism evidence="2 3">
    <name type="scientific">Cordyceps javanica</name>
    <dbReference type="NCBI Taxonomy" id="43265"/>
    <lineage>
        <taxon>Eukaryota</taxon>
        <taxon>Fungi</taxon>
        <taxon>Dikarya</taxon>
        <taxon>Ascomycota</taxon>
        <taxon>Pezizomycotina</taxon>
        <taxon>Sordariomycetes</taxon>
        <taxon>Hypocreomycetidae</taxon>
        <taxon>Hypocreales</taxon>
        <taxon>Cordycipitaceae</taxon>
        <taxon>Cordyceps</taxon>
    </lineage>
</organism>
<dbReference type="Proteomes" id="UP000315783">
    <property type="component" value="Unassembled WGS sequence"/>
</dbReference>
<reference evidence="2 3" key="1">
    <citation type="journal article" date="2019" name="Appl. Microbiol. Biotechnol.">
        <title>Genome sequence of Isaria javanica and comparative genome analysis insights into family S53 peptidase evolution in fungal entomopathogens.</title>
        <authorList>
            <person name="Lin R."/>
            <person name="Zhang X."/>
            <person name="Xin B."/>
            <person name="Zou M."/>
            <person name="Gao Y."/>
            <person name="Qin F."/>
            <person name="Hu Q."/>
            <person name="Xie B."/>
            <person name="Cheng X."/>
        </authorList>
    </citation>
    <scope>NUCLEOTIDE SEQUENCE [LARGE SCALE GENOMIC DNA]</scope>
    <source>
        <strain evidence="2 3">IJ1G</strain>
    </source>
</reference>
<dbReference type="EMBL" id="SPUK01000017">
    <property type="protein sequence ID" value="TQV91813.1"/>
    <property type="molecule type" value="Genomic_DNA"/>
</dbReference>
<dbReference type="AlphaFoldDB" id="A0A545VPY0"/>
<protein>
    <submittedName>
        <fullName evidence="2">Uncharacterized protein</fullName>
    </submittedName>
</protein>
<keyword evidence="3" id="KW-1185">Reference proteome</keyword>